<accession>A0A0N4VHU7</accession>
<evidence type="ECO:0000313" key="3">
    <source>
        <dbReference type="WBParaSite" id="EVEC_0001039801-mRNA-1"/>
    </source>
</evidence>
<name>A0A0N4VHU7_ENTVE</name>
<evidence type="ECO:0000313" key="2">
    <source>
        <dbReference type="Proteomes" id="UP000274131"/>
    </source>
</evidence>
<reference evidence="3" key="1">
    <citation type="submission" date="2017-02" db="UniProtKB">
        <authorList>
            <consortium name="WormBaseParasite"/>
        </authorList>
    </citation>
    <scope>IDENTIFICATION</scope>
</reference>
<proteinExistence type="predicted"/>
<keyword evidence="2" id="KW-1185">Reference proteome</keyword>
<organism evidence="3">
    <name type="scientific">Enterobius vermicularis</name>
    <name type="common">Human pinworm</name>
    <dbReference type="NCBI Taxonomy" id="51028"/>
    <lineage>
        <taxon>Eukaryota</taxon>
        <taxon>Metazoa</taxon>
        <taxon>Ecdysozoa</taxon>
        <taxon>Nematoda</taxon>
        <taxon>Chromadorea</taxon>
        <taxon>Rhabditida</taxon>
        <taxon>Spirurina</taxon>
        <taxon>Oxyuridomorpha</taxon>
        <taxon>Oxyuroidea</taxon>
        <taxon>Oxyuridae</taxon>
        <taxon>Enterobius</taxon>
    </lineage>
</organism>
<gene>
    <name evidence="1" type="ORF">EVEC_LOCUS9743</name>
</gene>
<dbReference type="WBParaSite" id="EVEC_0001039801-mRNA-1">
    <property type="protein sequence ID" value="EVEC_0001039801-mRNA-1"/>
    <property type="gene ID" value="EVEC_0001039801"/>
</dbReference>
<dbReference type="Proteomes" id="UP000274131">
    <property type="component" value="Unassembled WGS sequence"/>
</dbReference>
<protein>
    <submittedName>
        <fullName evidence="1 3">Uncharacterized protein</fullName>
    </submittedName>
</protein>
<dbReference type="AlphaFoldDB" id="A0A0N4VHU7"/>
<evidence type="ECO:0000313" key="1">
    <source>
        <dbReference type="EMBL" id="VDD94992.1"/>
    </source>
</evidence>
<reference evidence="1 2" key="2">
    <citation type="submission" date="2018-10" db="EMBL/GenBank/DDBJ databases">
        <authorList>
            <consortium name="Pathogen Informatics"/>
        </authorList>
    </citation>
    <scope>NUCLEOTIDE SEQUENCE [LARGE SCALE GENOMIC DNA]</scope>
</reference>
<sequence>MENFARAEMLANMTTVEDTVKEREISVTKWFSNSQENTEHCPSTAPLSLPVITIDERKNCVEIHKRHDSLQGAGKVAAILLINSQVDY</sequence>
<dbReference type="EMBL" id="UXUI01010270">
    <property type="protein sequence ID" value="VDD94992.1"/>
    <property type="molecule type" value="Genomic_DNA"/>
</dbReference>